<reference evidence="1 2" key="1">
    <citation type="submission" date="2015-06" db="EMBL/GenBank/DDBJ databases">
        <title>Draft genome of the moderately acidophilic sulfate reducer Candidatus Desulfosporosinus acididurans strain M1.</title>
        <authorList>
            <person name="Poehlein A."/>
            <person name="Petzsch P."/>
            <person name="Johnson B.D."/>
            <person name="Schloemann M."/>
            <person name="Daniel R."/>
            <person name="Muehling M."/>
        </authorList>
    </citation>
    <scope>NUCLEOTIDE SEQUENCE [LARGE SCALE GENOMIC DNA]</scope>
    <source>
        <strain evidence="1 2">M1</strain>
    </source>
</reference>
<name>A0A0J1FQI4_9FIRM</name>
<gene>
    <name evidence="1" type="ORF">DEAC_c23840</name>
</gene>
<sequence>MGFSIAEQFNLLDSLTPMRIDILIRISLNPGLSNDIRLIALSLLIYNNAVDFSLLEDILLQMKMTEDLDTLYEQLKLTMDAHI</sequence>
<dbReference type="AlphaFoldDB" id="A0A0J1FQI4"/>
<evidence type="ECO:0000313" key="2">
    <source>
        <dbReference type="Proteomes" id="UP000036356"/>
    </source>
</evidence>
<proteinExistence type="predicted"/>
<dbReference type="PATRIC" id="fig|476652.3.peg.2478"/>
<organism evidence="1 2">
    <name type="scientific">Desulfosporosinus acididurans</name>
    <dbReference type="NCBI Taxonomy" id="476652"/>
    <lineage>
        <taxon>Bacteria</taxon>
        <taxon>Bacillati</taxon>
        <taxon>Bacillota</taxon>
        <taxon>Clostridia</taxon>
        <taxon>Eubacteriales</taxon>
        <taxon>Desulfitobacteriaceae</taxon>
        <taxon>Desulfosporosinus</taxon>
    </lineage>
</organism>
<accession>A0A0J1FQI4</accession>
<keyword evidence="2" id="KW-1185">Reference proteome</keyword>
<evidence type="ECO:0000313" key="1">
    <source>
        <dbReference type="EMBL" id="KLU65754.1"/>
    </source>
</evidence>
<protein>
    <submittedName>
        <fullName evidence="1">Uncharacterized protein</fullName>
    </submittedName>
</protein>
<dbReference type="RefSeq" id="WP_047810229.1">
    <property type="nucleotide sequence ID" value="NZ_LDZY01000007.1"/>
</dbReference>
<dbReference type="Proteomes" id="UP000036356">
    <property type="component" value="Unassembled WGS sequence"/>
</dbReference>
<comment type="caution">
    <text evidence="1">The sequence shown here is derived from an EMBL/GenBank/DDBJ whole genome shotgun (WGS) entry which is preliminary data.</text>
</comment>
<dbReference type="EMBL" id="LDZY01000007">
    <property type="protein sequence ID" value="KLU65754.1"/>
    <property type="molecule type" value="Genomic_DNA"/>
</dbReference>